<reference evidence="1 2" key="1">
    <citation type="submission" date="2023-12" db="EMBL/GenBank/DDBJ databases">
        <title>Genomic sequences of Capnocytophaga and Parvimonas strains.</title>
        <authorList>
            <person name="Watt R.M."/>
            <person name="Wang M."/>
            <person name="Yang T."/>
            <person name="Tong W.M."/>
        </authorList>
    </citation>
    <scope>NUCLEOTIDE SEQUENCE [LARGE SCALE GENOMIC DNA]</scope>
    <source>
        <strain evidence="1 2">CCUG 13096</strain>
    </source>
</reference>
<dbReference type="RefSeq" id="WP_311458179.1">
    <property type="nucleotide sequence ID" value="NZ_JAYKBW010000008.1"/>
</dbReference>
<evidence type="ECO:0000313" key="2">
    <source>
        <dbReference type="Proteomes" id="UP001311730"/>
    </source>
</evidence>
<organism evidence="1 2">
    <name type="scientific">Capnocytophaga gingivalis</name>
    <dbReference type="NCBI Taxonomy" id="1017"/>
    <lineage>
        <taxon>Bacteria</taxon>
        <taxon>Pseudomonadati</taxon>
        <taxon>Bacteroidota</taxon>
        <taxon>Flavobacteriia</taxon>
        <taxon>Flavobacteriales</taxon>
        <taxon>Flavobacteriaceae</taxon>
        <taxon>Capnocytophaga</taxon>
    </lineage>
</organism>
<name>A0ABU5Z8I0_9FLAO</name>
<protein>
    <submittedName>
        <fullName evidence="1">Uncharacterized protein</fullName>
    </submittedName>
</protein>
<keyword evidence="2" id="KW-1185">Reference proteome</keyword>
<evidence type="ECO:0000313" key="1">
    <source>
        <dbReference type="EMBL" id="MEB3075274.1"/>
    </source>
</evidence>
<gene>
    <name evidence="1" type="ORF">VJJ08_08180</name>
</gene>
<proteinExistence type="predicted"/>
<accession>A0ABU5Z8I0</accession>
<dbReference type="EMBL" id="JAYKBW010000008">
    <property type="protein sequence ID" value="MEB3075274.1"/>
    <property type="molecule type" value="Genomic_DNA"/>
</dbReference>
<sequence>MDKLNENDPSLVLSKDQFHRDAIGFIITTSTEINTISVGIPKYPKNSRFIDINIKLPLINIIDNDSLLLFVNNLKEAITLSFDELKVGTNQSTSNIFELIKEELLKQDISHWLLKNNI</sequence>
<comment type="caution">
    <text evidence="1">The sequence shown here is derived from an EMBL/GenBank/DDBJ whole genome shotgun (WGS) entry which is preliminary data.</text>
</comment>
<dbReference type="Proteomes" id="UP001311730">
    <property type="component" value="Unassembled WGS sequence"/>
</dbReference>